<accession>A0AAW1XE31</accession>
<evidence type="ECO:0000313" key="2">
    <source>
        <dbReference type="EMBL" id="KAK9934872.1"/>
    </source>
</evidence>
<feature type="compositionally biased region" description="Polar residues" evidence="1">
    <location>
        <begin position="1"/>
        <end position="24"/>
    </location>
</feature>
<gene>
    <name evidence="2" type="ORF">M0R45_022001</name>
</gene>
<evidence type="ECO:0000313" key="3">
    <source>
        <dbReference type="Proteomes" id="UP001457282"/>
    </source>
</evidence>
<sequence>MASTSENPNPQISENPNPQIQTETQQVVVQMPSTSTIPPKFKAKKPKIKAKRKLPEAVASSTSKERSWVWEHFSKFDKPIMEIIDKKPIQVVIQKRAKCN</sequence>
<name>A0AAW1XE31_RUBAR</name>
<evidence type="ECO:0000256" key="1">
    <source>
        <dbReference type="SAM" id="MobiDB-lite"/>
    </source>
</evidence>
<comment type="caution">
    <text evidence="2">The sequence shown here is derived from an EMBL/GenBank/DDBJ whole genome shotgun (WGS) entry which is preliminary data.</text>
</comment>
<feature type="region of interest" description="Disordered" evidence="1">
    <location>
        <begin position="1"/>
        <end position="61"/>
    </location>
</feature>
<keyword evidence="3" id="KW-1185">Reference proteome</keyword>
<dbReference type="Proteomes" id="UP001457282">
    <property type="component" value="Unassembled WGS sequence"/>
</dbReference>
<protein>
    <submittedName>
        <fullName evidence="2">Uncharacterized protein</fullName>
    </submittedName>
</protein>
<organism evidence="2 3">
    <name type="scientific">Rubus argutus</name>
    <name type="common">Southern blackberry</name>
    <dbReference type="NCBI Taxonomy" id="59490"/>
    <lineage>
        <taxon>Eukaryota</taxon>
        <taxon>Viridiplantae</taxon>
        <taxon>Streptophyta</taxon>
        <taxon>Embryophyta</taxon>
        <taxon>Tracheophyta</taxon>
        <taxon>Spermatophyta</taxon>
        <taxon>Magnoliopsida</taxon>
        <taxon>eudicotyledons</taxon>
        <taxon>Gunneridae</taxon>
        <taxon>Pentapetalae</taxon>
        <taxon>rosids</taxon>
        <taxon>fabids</taxon>
        <taxon>Rosales</taxon>
        <taxon>Rosaceae</taxon>
        <taxon>Rosoideae</taxon>
        <taxon>Rosoideae incertae sedis</taxon>
        <taxon>Rubus</taxon>
    </lineage>
</organism>
<dbReference type="AlphaFoldDB" id="A0AAW1XE31"/>
<proteinExistence type="predicted"/>
<dbReference type="EMBL" id="JBEDUW010000004">
    <property type="protein sequence ID" value="KAK9934872.1"/>
    <property type="molecule type" value="Genomic_DNA"/>
</dbReference>
<feature type="compositionally biased region" description="Basic residues" evidence="1">
    <location>
        <begin position="41"/>
        <end position="52"/>
    </location>
</feature>
<reference evidence="2 3" key="1">
    <citation type="journal article" date="2023" name="G3 (Bethesda)">
        <title>A chromosome-length genome assembly and annotation of blackberry (Rubus argutus, cv. 'Hillquist').</title>
        <authorList>
            <person name="Bruna T."/>
            <person name="Aryal R."/>
            <person name="Dudchenko O."/>
            <person name="Sargent D.J."/>
            <person name="Mead D."/>
            <person name="Buti M."/>
            <person name="Cavallini A."/>
            <person name="Hytonen T."/>
            <person name="Andres J."/>
            <person name="Pham M."/>
            <person name="Weisz D."/>
            <person name="Mascagni F."/>
            <person name="Usai G."/>
            <person name="Natali L."/>
            <person name="Bassil N."/>
            <person name="Fernandez G.E."/>
            <person name="Lomsadze A."/>
            <person name="Armour M."/>
            <person name="Olukolu B."/>
            <person name="Poorten T."/>
            <person name="Britton C."/>
            <person name="Davik J."/>
            <person name="Ashrafi H."/>
            <person name="Aiden E.L."/>
            <person name="Borodovsky M."/>
            <person name="Worthington M."/>
        </authorList>
    </citation>
    <scope>NUCLEOTIDE SEQUENCE [LARGE SCALE GENOMIC DNA]</scope>
    <source>
        <strain evidence="2">PI 553951</strain>
    </source>
</reference>